<gene>
    <name evidence="1" type="ORF">V1478_005177</name>
</gene>
<dbReference type="EMBL" id="JAUDFV010000110">
    <property type="protein sequence ID" value="KAL2730764.1"/>
    <property type="molecule type" value="Genomic_DNA"/>
</dbReference>
<protein>
    <submittedName>
        <fullName evidence="1">Uncharacterized protein</fullName>
    </submittedName>
</protein>
<comment type="caution">
    <text evidence="1">The sequence shown here is derived from an EMBL/GenBank/DDBJ whole genome shotgun (WGS) entry which is preliminary data.</text>
</comment>
<reference evidence="1 2" key="1">
    <citation type="journal article" date="2024" name="Ann. Entomol. Soc. Am.">
        <title>Genomic analyses of the southern and eastern yellowjacket wasps (Hymenoptera: Vespidae) reveal evolutionary signatures of social life.</title>
        <authorList>
            <person name="Catto M.A."/>
            <person name="Caine P.B."/>
            <person name="Orr S.E."/>
            <person name="Hunt B.G."/>
            <person name="Goodisman M.A.D."/>
        </authorList>
    </citation>
    <scope>NUCLEOTIDE SEQUENCE [LARGE SCALE GENOMIC DNA]</scope>
    <source>
        <strain evidence="1">233</strain>
        <tissue evidence="1">Head and thorax</tissue>
    </source>
</reference>
<evidence type="ECO:0000313" key="1">
    <source>
        <dbReference type="EMBL" id="KAL2730764.1"/>
    </source>
</evidence>
<name>A0ABD2BDE0_VESSQ</name>
<dbReference type="Proteomes" id="UP001607302">
    <property type="component" value="Unassembled WGS sequence"/>
</dbReference>
<evidence type="ECO:0000313" key="2">
    <source>
        <dbReference type="Proteomes" id="UP001607302"/>
    </source>
</evidence>
<sequence length="117" mass="13874">MQIQPITPKTSILKAKKDEMMRMRLCVRSTMRLLNTTNSQNWEDKQHGHCLLNGENDNFRSRQKMYKKRRWKRDTWTRCNEYTDAEIDIHRNLPGKIGKTGEAIRLLLKGVSRSTLL</sequence>
<dbReference type="AlphaFoldDB" id="A0ABD2BDE0"/>
<accession>A0ABD2BDE0</accession>
<keyword evidence="2" id="KW-1185">Reference proteome</keyword>
<proteinExistence type="predicted"/>
<organism evidence="1 2">
    <name type="scientific">Vespula squamosa</name>
    <name type="common">Southern yellow jacket</name>
    <name type="synonym">Wasp</name>
    <dbReference type="NCBI Taxonomy" id="30214"/>
    <lineage>
        <taxon>Eukaryota</taxon>
        <taxon>Metazoa</taxon>
        <taxon>Ecdysozoa</taxon>
        <taxon>Arthropoda</taxon>
        <taxon>Hexapoda</taxon>
        <taxon>Insecta</taxon>
        <taxon>Pterygota</taxon>
        <taxon>Neoptera</taxon>
        <taxon>Endopterygota</taxon>
        <taxon>Hymenoptera</taxon>
        <taxon>Apocrita</taxon>
        <taxon>Aculeata</taxon>
        <taxon>Vespoidea</taxon>
        <taxon>Vespidae</taxon>
        <taxon>Vespinae</taxon>
        <taxon>Vespula</taxon>
    </lineage>
</organism>